<name>A0A6V7TSY0_MELEN</name>
<accession>A0A6V7TSY0</accession>
<proteinExistence type="predicted"/>
<gene>
    <name evidence="1" type="ORF">MENT_LOCUS2765</name>
</gene>
<dbReference type="AlphaFoldDB" id="A0A6V7TSY0"/>
<organism evidence="1 2">
    <name type="scientific">Meloidogyne enterolobii</name>
    <name type="common">Root-knot nematode worm</name>
    <name type="synonym">Meloidogyne mayaguensis</name>
    <dbReference type="NCBI Taxonomy" id="390850"/>
    <lineage>
        <taxon>Eukaryota</taxon>
        <taxon>Metazoa</taxon>
        <taxon>Ecdysozoa</taxon>
        <taxon>Nematoda</taxon>
        <taxon>Chromadorea</taxon>
        <taxon>Rhabditida</taxon>
        <taxon>Tylenchina</taxon>
        <taxon>Tylenchomorpha</taxon>
        <taxon>Tylenchoidea</taxon>
        <taxon>Meloidogynidae</taxon>
        <taxon>Meloidogyninae</taxon>
        <taxon>Meloidogyne</taxon>
    </lineage>
</organism>
<evidence type="ECO:0000313" key="1">
    <source>
        <dbReference type="EMBL" id="CAD2129775.1"/>
    </source>
</evidence>
<comment type="caution">
    <text evidence="1">The sequence shown here is derived from an EMBL/GenBank/DDBJ whole genome shotgun (WGS) entry which is preliminary data.</text>
</comment>
<sequence length="62" mass="7334">MKYKGFWSISQKNSLLIQSKTQLQYPTFIYNIYNIYNTSTATIIYMLRTHTNIGTTYKSIDI</sequence>
<evidence type="ECO:0000313" key="2">
    <source>
        <dbReference type="Proteomes" id="UP000580250"/>
    </source>
</evidence>
<dbReference type="EMBL" id="CAJEWN010000008">
    <property type="protein sequence ID" value="CAD2129775.1"/>
    <property type="molecule type" value="Genomic_DNA"/>
</dbReference>
<reference evidence="1 2" key="1">
    <citation type="submission" date="2020-08" db="EMBL/GenBank/DDBJ databases">
        <authorList>
            <person name="Koutsovoulos G."/>
            <person name="Danchin GJ E."/>
        </authorList>
    </citation>
    <scope>NUCLEOTIDE SEQUENCE [LARGE SCALE GENOMIC DNA]</scope>
</reference>
<dbReference type="Proteomes" id="UP000580250">
    <property type="component" value="Unassembled WGS sequence"/>
</dbReference>
<protein>
    <submittedName>
        <fullName evidence="1">Uncharacterized protein</fullName>
    </submittedName>
</protein>